<gene>
    <name evidence="1" type="ORF">NX784_14870</name>
</gene>
<accession>A0ABT1ZSK7</accession>
<dbReference type="PROSITE" id="PS51257">
    <property type="entry name" value="PROKAR_LIPOPROTEIN"/>
    <property type="match status" value="1"/>
</dbReference>
<keyword evidence="2" id="KW-1185">Reference proteome</keyword>
<dbReference type="EMBL" id="JANUGW010000010">
    <property type="protein sequence ID" value="MCS0582872.1"/>
    <property type="molecule type" value="Genomic_DNA"/>
</dbReference>
<organism evidence="1 2">
    <name type="scientific">Massilia pinisoli</name>
    <dbReference type="NCBI Taxonomy" id="1772194"/>
    <lineage>
        <taxon>Bacteria</taxon>
        <taxon>Pseudomonadati</taxon>
        <taxon>Pseudomonadota</taxon>
        <taxon>Betaproteobacteria</taxon>
        <taxon>Burkholderiales</taxon>
        <taxon>Oxalobacteraceae</taxon>
        <taxon>Telluria group</taxon>
        <taxon>Massilia</taxon>
    </lineage>
</organism>
<evidence type="ECO:0000313" key="1">
    <source>
        <dbReference type="EMBL" id="MCS0582872.1"/>
    </source>
</evidence>
<dbReference type="Proteomes" id="UP001204151">
    <property type="component" value="Unassembled WGS sequence"/>
</dbReference>
<reference evidence="1 2" key="1">
    <citation type="submission" date="2022-08" db="EMBL/GenBank/DDBJ databases">
        <title>Reclassification of Massilia species as members of the genera Telluria, Duganella, Pseudoduganella, Mokoshia gen. nov. and Zemynaea gen. nov. using orthogonal and non-orthogonal genome-based approaches.</title>
        <authorList>
            <person name="Bowman J.P."/>
        </authorList>
    </citation>
    <scope>NUCLEOTIDE SEQUENCE [LARGE SCALE GENOMIC DNA]</scope>
    <source>
        <strain evidence="1 2">JCM 31316</strain>
    </source>
</reference>
<proteinExistence type="predicted"/>
<dbReference type="RefSeq" id="WP_258817470.1">
    <property type="nucleotide sequence ID" value="NZ_JANUGW010000010.1"/>
</dbReference>
<evidence type="ECO:0008006" key="3">
    <source>
        <dbReference type="Google" id="ProtNLM"/>
    </source>
</evidence>
<protein>
    <recommendedName>
        <fullName evidence="3">Lipoprotein</fullName>
    </recommendedName>
</protein>
<evidence type="ECO:0000313" key="2">
    <source>
        <dbReference type="Proteomes" id="UP001204151"/>
    </source>
</evidence>
<name>A0ABT1ZSK7_9BURK</name>
<comment type="caution">
    <text evidence="1">The sequence shown here is derived from an EMBL/GenBank/DDBJ whole genome shotgun (WGS) entry which is preliminary data.</text>
</comment>
<sequence>MTNEQKMLAALLPLGIVSCQSFLPYYQAEFTDKKGETSVAKPDAIFHIADDLEPVMFEFKSALLNSKTFKEAARNSLASQYKYRFQRDGSHLSHSELSSALWRAGHYKDCLNHAWNHSAYKHQLIANALPDGKYVLIFIDEIFHKEDEKTIKEFAGYAKKSLFCLPMSGVADFIASL</sequence>